<feature type="signal peptide" evidence="1">
    <location>
        <begin position="1"/>
        <end position="22"/>
    </location>
</feature>
<keyword evidence="1" id="KW-0732">Signal</keyword>
<evidence type="ECO:0000256" key="1">
    <source>
        <dbReference type="SAM" id="SignalP"/>
    </source>
</evidence>
<name>A0A495XJP9_9PSEU</name>
<evidence type="ECO:0000313" key="2">
    <source>
        <dbReference type="EMBL" id="RKT74751.1"/>
    </source>
</evidence>
<evidence type="ECO:0008006" key="4">
    <source>
        <dbReference type="Google" id="ProtNLM"/>
    </source>
</evidence>
<sequence>MAAAVAVLVVSGCSASDGPATAERTTVTTTTTLTPTTAAAPSVPEPRQLCVELAAVDLSNPQELLTIQPRTTGDHSFQVPLAYLAAKLVALESALRAGTNPEYPTQEAVDAAKNVLDLCRQRGYV</sequence>
<dbReference type="Proteomes" id="UP000272729">
    <property type="component" value="Unassembled WGS sequence"/>
</dbReference>
<feature type="chain" id="PRO_5019828563" description="DUF732 domain-containing protein" evidence="1">
    <location>
        <begin position="23"/>
        <end position="125"/>
    </location>
</feature>
<organism evidence="2 3">
    <name type="scientific">Saccharothrix variisporea</name>
    <dbReference type="NCBI Taxonomy" id="543527"/>
    <lineage>
        <taxon>Bacteria</taxon>
        <taxon>Bacillati</taxon>
        <taxon>Actinomycetota</taxon>
        <taxon>Actinomycetes</taxon>
        <taxon>Pseudonocardiales</taxon>
        <taxon>Pseudonocardiaceae</taxon>
        <taxon>Saccharothrix</taxon>
    </lineage>
</organism>
<dbReference type="EMBL" id="RBXR01000001">
    <property type="protein sequence ID" value="RKT74751.1"/>
    <property type="molecule type" value="Genomic_DNA"/>
</dbReference>
<dbReference type="AlphaFoldDB" id="A0A495XJP9"/>
<keyword evidence="3" id="KW-1185">Reference proteome</keyword>
<comment type="caution">
    <text evidence="2">The sequence shown here is derived from an EMBL/GenBank/DDBJ whole genome shotgun (WGS) entry which is preliminary data.</text>
</comment>
<accession>A0A495XJP9</accession>
<reference evidence="2 3" key="1">
    <citation type="submission" date="2018-10" db="EMBL/GenBank/DDBJ databases">
        <title>Sequencing the genomes of 1000 actinobacteria strains.</title>
        <authorList>
            <person name="Klenk H.-P."/>
        </authorList>
    </citation>
    <scope>NUCLEOTIDE SEQUENCE [LARGE SCALE GENOMIC DNA]</scope>
    <source>
        <strain evidence="2 3">DSM 43911</strain>
    </source>
</reference>
<evidence type="ECO:0000313" key="3">
    <source>
        <dbReference type="Proteomes" id="UP000272729"/>
    </source>
</evidence>
<protein>
    <recommendedName>
        <fullName evidence="4">DUF732 domain-containing protein</fullName>
    </recommendedName>
</protein>
<gene>
    <name evidence="2" type="ORF">DFJ66_8121</name>
</gene>
<proteinExistence type="predicted"/>